<organism evidence="3 4">
    <name type="scientific">Williamsia deligens</name>
    <dbReference type="NCBI Taxonomy" id="321325"/>
    <lineage>
        <taxon>Bacteria</taxon>
        <taxon>Bacillati</taxon>
        <taxon>Actinomycetota</taxon>
        <taxon>Actinomycetes</taxon>
        <taxon>Mycobacteriales</taxon>
        <taxon>Nocardiaceae</taxon>
        <taxon>Williamsia</taxon>
    </lineage>
</organism>
<sequence>MDMTGRTIVIPGATSGIGRALAVALHQAGNTVIAGGRRRGLLDELAAEHPGIEAVVVDVADPASIAAATADVLDRFPQTDTLITMAGFAEPEDLTTSGFVDTAERIVTTNILGTVRLVGAFTEHLAQMGSGTIVTVSSGLAFTPLAPMPTYSATKAFVHAFTDSLRIQLRDSGVRVRELVPPAVQTEIFAGQSSAEWAMPLDAFVAEVMDLLGKDDDEIVVDDARALRDSEVAGNRAALMDQLAHLI</sequence>
<keyword evidence="2" id="KW-0560">Oxidoreductase</keyword>
<dbReference type="PANTHER" id="PTHR44196:SF1">
    <property type="entry name" value="DEHYDROGENASE_REDUCTASE SDR FAMILY MEMBER 7B"/>
    <property type="match status" value="1"/>
</dbReference>
<dbReference type="InterPro" id="IPR036291">
    <property type="entry name" value="NAD(P)-bd_dom_sf"/>
</dbReference>
<protein>
    <submittedName>
        <fullName evidence="3">SDR family oxidoreductase</fullName>
    </submittedName>
</protein>
<evidence type="ECO:0000313" key="4">
    <source>
        <dbReference type="Proteomes" id="UP001597068"/>
    </source>
</evidence>
<dbReference type="Proteomes" id="UP001597068">
    <property type="component" value="Unassembled WGS sequence"/>
</dbReference>
<dbReference type="PROSITE" id="PS00061">
    <property type="entry name" value="ADH_SHORT"/>
    <property type="match status" value="1"/>
</dbReference>
<proteinExistence type="inferred from homology"/>
<reference evidence="4" key="1">
    <citation type="journal article" date="2019" name="Int. J. Syst. Evol. Microbiol.">
        <title>The Global Catalogue of Microorganisms (GCM) 10K type strain sequencing project: providing services to taxonomists for standard genome sequencing and annotation.</title>
        <authorList>
            <consortium name="The Broad Institute Genomics Platform"/>
            <consortium name="The Broad Institute Genome Sequencing Center for Infectious Disease"/>
            <person name="Wu L."/>
            <person name="Ma J."/>
        </authorList>
    </citation>
    <scope>NUCLEOTIDE SEQUENCE [LARGE SCALE GENOMIC DNA]</scope>
    <source>
        <strain evidence="4">CCUG 50873</strain>
    </source>
</reference>
<dbReference type="EMBL" id="JBHTIL010000001">
    <property type="protein sequence ID" value="MFD0925153.1"/>
    <property type="molecule type" value="Genomic_DNA"/>
</dbReference>
<dbReference type="InterPro" id="IPR002347">
    <property type="entry name" value="SDR_fam"/>
</dbReference>
<dbReference type="SUPFAM" id="SSF51735">
    <property type="entry name" value="NAD(P)-binding Rossmann-fold domains"/>
    <property type="match status" value="1"/>
</dbReference>
<dbReference type="PANTHER" id="PTHR44196">
    <property type="entry name" value="DEHYDROGENASE/REDUCTASE SDR FAMILY MEMBER 7B"/>
    <property type="match status" value="1"/>
</dbReference>
<name>A0ABW3G4U2_9NOCA</name>
<evidence type="ECO:0000256" key="2">
    <source>
        <dbReference type="ARBA" id="ARBA00023002"/>
    </source>
</evidence>
<evidence type="ECO:0000313" key="3">
    <source>
        <dbReference type="EMBL" id="MFD0925153.1"/>
    </source>
</evidence>
<dbReference type="InterPro" id="IPR020904">
    <property type="entry name" value="Sc_DH/Rdtase_CS"/>
</dbReference>
<comment type="caution">
    <text evidence="3">The sequence shown here is derived from an EMBL/GenBank/DDBJ whole genome shotgun (WGS) entry which is preliminary data.</text>
</comment>
<dbReference type="RefSeq" id="WP_253646873.1">
    <property type="nucleotide sequence ID" value="NZ_BAAAMO010000002.1"/>
</dbReference>
<keyword evidence="4" id="KW-1185">Reference proteome</keyword>
<dbReference type="Pfam" id="PF00106">
    <property type="entry name" value="adh_short"/>
    <property type="match status" value="1"/>
</dbReference>
<evidence type="ECO:0000256" key="1">
    <source>
        <dbReference type="ARBA" id="ARBA00006484"/>
    </source>
</evidence>
<dbReference type="PRINTS" id="PR00081">
    <property type="entry name" value="GDHRDH"/>
</dbReference>
<dbReference type="Gene3D" id="3.40.50.720">
    <property type="entry name" value="NAD(P)-binding Rossmann-like Domain"/>
    <property type="match status" value="1"/>
</dbReference>
<accession>A0ABW3G4U2</accession>
<comment type="similarity">
    <text evidence="1">Belongs to the short-chain dehydrogenases/reductases (SDR) family.</text>
</comment>
<gene>
    <name evidence="3" type="ORF">ACFQ04_05320</name>
</gene>